<evidence type="ECO:0000313" key="1">
    <source>
        <dbReference type="Proteomes" id="UP000492821"/>
    </source>
</evidence>
<organism evidence="1 2">
    <name type="scientific">Panagrellus redivivus</name>
    <name type="common">Microworm</name>
    <dbReference type="NCBI Taxonomy" id="6233"/>
    <lineage>
        <taxon>Eukaryota</taxon>
        <taxon>Metazoa</taxon>
        <taxon>Ecdysozoa</taxon>
        <taxon>Nematoda</taxon>
        <taxon>Chromadorea</taxon>
        <taxon>Rhabditida</taxon>
        <taxon>Tylenchina</taxon>
        <taxon>Panagrolaimomorpha</taxon>
        <taxon>Panagrolaimoidea</taxon>
        <taxon>Panagrolaimidae</taxon>
        <taxon>Panagrellus</taxon>
    </lineage>
</organism>
<reference evidence="1" key="1">
    <citation type="journal article" date="2013" name="Genetics">
        <title>The draft genome and transcriptome of Panagrellus redivivus are shaped by the harsh demands of a free-living lifestyle.</title>
        <authorList>
            <person name="Srinivasan J."/>
            <person name="Dillman A.R."/>
            <person name="Macchietto M.G."/>
            <person name="Heikkinen L."/>
            <person name="Lakso M."/>
            <person name="Fracchia K.M."/>
            <person name="Antoshechkin I."/>
            <person name="Mortazavi A."/>
            <person name="Wong G."/>
            <person name="Sternberg P.W."/>
        </authorList>
    </citation>
    <scope>NUCLEOTIDE SEQUENCE [LARGE SCALE GENOMIC DNA]</scope>
    <source>
        <strain evidence="1">MT8872</strain>
    </source>
</reference>
<dbReference type="WBParaSite" id="Pan_g7207.t1">
    <property type="protein sequence ID" value="Pan_g7207.t1"/>
    <property type="gene ID" value="Pan_g7207"/>
</dbReference>
<reference evidence="2" key="2">
    <citation type="submission" date="2020-10" db="UniProtKB">
        <authorList>
            <consortium name="WormBaseParasite"/>
        </authorList>
    </citation>
    <scope>IDENTIFICATION</scope>
</reference>
<name>A0A7E4W7I2_PANRE</name>
<protein>
    <submittedName>
        <fullName evidence="2">Uncharacterized protein</fullName>
    </submittedName>
</protein>
<dbReference type="Proteomes" id="UP000492821">
    <property type="component" value="Unassembled WGS sequence"/>
</dbReference>
<sequence length="236" mass="27064">MPYPLAKLPYGFRRRLAELATPRERYNLQIAAASDTICPPKLEAIKPIGMLDLITDDNDNLKTSIQGERPILLQNRLFQCTMFLNMYCIQPRHLKSELFDNLILTPYSIFLYHCEIDDDFCKALSKIASSRINHISITGQKPPFAVFFESFPTIEKLYLFPKEPCNISWIDDLCQCKSERLSHVNVNGTPDELGTISASKLQNFLKRRNNHSQYVSSCVAKKKSISENLSNQLRLC</sequence>
<evidence type="ECO:0000313" key="2">
    <source>
        <dbReference type="WBParaSite" id="Pan_g7207.t1"/>
    </source>
</evidence>
<proteinExistence type="predicted"/>
<dbReference type="AlphaFoldDB" id="A0A7E4W7I2"/>
<keyword evidence="1" id="KW-1185">Reference proteome</keyword>
<accession>A0A7E4W7I2</accession>